<feature type="compositionally biased region" description="Basic and acidic residues" evidence="9">
    <location>
        <begin position="7"/>
        <end position="27"/>
    </location>
</feature>
<reference evidence="11 12" key="2">
    <citation type="journal article" date="2013" name="Genome Biol. Evol.">
        <title>Genome sequencing of Giardia lamblia genotypes A2 and B isolates (DH and GS) and comparative analysis with the genomes of genotypes A1 and E (WB and Pig).</title>
        <authorList>
            <person name="Adam R.D."/>
            <person name="Dahlstrom E.W."/>
            <person name="Martens C.A."/>
            <person name="Bruno D.P."/>
            <person name="Barbian K.D."/>
            <person name="Ricklefs S.M."/>
            <person name="Hernandez M.M."/>
            <person name="Narla N.P."/>
            <person name="Patel R.B."/>
            <person name="Porcella S.F."/>
            <person name="Nash T.E."/>
        </authorList>
    </citation>
    <scope>NUCLEOTIDE SEQUENCE [LARGE SCALE GENOMIC DNA]</scope>
    <source>
        <strain evidence="11 12">DH</strain>
    </source>
</reference>
<evidence type="ECO:0000256" key="3">
    <source>
        <dbReference type="ARBA" id="ARBA00022679"/>
    </source>
</evidence>
<dbReference type="GO" id="GO:0003677">
    <property type="term" value="F:DNA binding"/>
    <property type="evidence" value="ECO:0007669"/>
    <property type="project" value="UniProtKB-KW"/>
</dbReference>
<keyword evidence="3" id="KW-0808">Transferase</keyword>
<dbReference type="Gene3D" id="3.90.1600.10">
    <property type="entry name" value="Palm domain of DNA polymerase"/>
    <property type="match status" value="1"/>
</dbReference>
<comment type="similarity">
    <text evidence="1">Belongs to the DNA polymerase type-B family.</text>
</comment>
<dbReference type="EC" id="2.7.7.7" evidence="2"/>
<reference evidence="12" key="1">
    <citation type="submission" date="2012-02" db="EMBL/GenBank/DDBJ databases">
        <title>Genome sequencing of Giardia lamblia Genotypes A2 and B isolates (DH and GS) and comparative analysis with the genomes of Genotypes A1 and E (WB and Pig).</title>
        <authorList>
            <person name="Adam R."/>
            <person name="Dahlstrom E."/>
            <person name="Martens C."/>
            <person name="Bruno D."/>
            <person name="Barbian K."/>
            <person name="Porcella S.F."/>
            <person name="Nash T."/>
        </authorList>
    </citation>
    <scope>NUCLEOTIDE SEQUENCE</scope>
    <source>
        <strain evidence="12">DH</strain>
    </source>
</reference>
<dbReference type="VEuPathDB" id="GiardiaDB:QR46_4698"/>
<dbReference type="AlphaFoldDB" id="V6TDK1"/>
<dbReference type="SUPFAM" id="SSF53098">
    <property type="entry name" value="Ribonuclease H-like"/>
    <property type="match status" value="1"/>
</dbReference>
<dbReference type="InterPro" id="IPR006172">
    <property type="entry name" value="DNA-dir_DNA_pol_B"/>
</dbReference>
<comment type="caution">
    <text evidence="11">The sequence shown here is derived from an EMBL/GenBank/DDBJ whole genome shotgun (WGS) entry which is preliminary data.</text>
</comment>
<dbReference type="InterPro" id="IPR036397">
    <property type="entry name" value="RNaseH_sf"/>
</dbReference>
<dbReference type="InterPro" id="IPR012337">
    <property type="entry name" value="RNaseH-like_sf"/>
</dbReference>
<feature type="domain" description="DNA-directed DNA polymerase family B mitochondria/virus" evidence="10">
    <location>
        <begin position="586"/>
        <end position="974"/>
    </location>
</feature>
<feature type="region of interest" description="Disordered" evidence="9">
    <location>
        <begin position="68"/>
        <end position="110"/>
    </location>
</feature>
<accession>V6TDK1</accession>
<dbReference type="Pfam" id="PF03175">
    <property type="entry name" value="DNA_pol_B_2"/>
    <property type="match status" value="1"/>
</dbReference>
<name>V6TDK1_GIAIN</name>
<evidence type="ECO:0000256" key="6">
    <source>
        <dbReference type="ARBA" id="ARBA00022932"/>
    </source>
</evidence>
<evidence type="ECO:0000256" key="2">
    <source>
        <dbReference type="ARBA" id="ARBA00012417"/>
    </source>
</evidence>
<dbReference type="SUPFAM" id="SSF56672">
    <property type="entry name" value="DNA/RNA polymerases"/>
    <property type="match status" value="1"/>
</dbReference>
<sequence length="1186" mass="135935">MTRSRRLTPEHRAALRAGYERWRRGELPHGIPSEEELPRRSTAGLERYRARRAEIRAARRANLALAREARRQRVQPPPEPTVDSPPPLPTPRTSRSRARRSAAREEALQRARAARQLRLADYRRPYEERARELMERELTNLKERVFSDLSPGQTAETNYQAPVLADRTAELMAIPGGYERIIAVQNEMYSLMADTLSEIVQRLETINAAEGTHYVLFAKRGNSYHWNKVSSYFIHSMREVTATTESIPYSHMVDWRLNGSNTELQRETLMAAPFPASITFQIRDVVPPTRSPRPPRNGSWAPWRNSFRALDLTKFQIDFTDHAGLTDDEEREHCFIFALRLSGKVDRATLDLIASELYARVTTMCSLKDICQRYQLPVRVTCYTRGSHYVYLGPRSRRCIEIGLYDHHYFYDGVINVSNWVLEHPGEASNQGPHPRLGWAYVVDDGRVIQDPHPIRRAGSVIKRMKELGLLTPIRGDDPRAIKKNYYAPKTFDDSVLEYQERYCTPFKAPAVCDRLKALWFADFETTTNGDQHLPYMLCACSADGVEYETHDYATTTDNVEEIWSNKLAAFVAFVLTHSPTDHEPLIYFHNLNYDMAFIIPYIPIQDKFKVTEVNNRVIGFRVFIAQKQRSVTFRDSYTMISAPLRSFGKMFALNIEKEIYPYEYYTTTNFQSHLDESGTPYPPVDQYLSHYKEPDELLTKVTSLELMSDGKVDAHAYARYYCMLDCKVLRDGFLEFRKQLLEVTSLDCVDFITLPSIAYNYLIKDGVFDGCLNIAGPPLFFIRRCLLGGRCMLRNNQKQDITGNIADFDAVSLYPSAMARLYTLRGLPKVITGQMHCLANLLETDGFFAEVHINRVGRALDFPLLARPNAAGIMTYGNEPGTYFTDDISLRLIMWAHDVAPEDITVLRGYYYNDGKNFRIRDTITHLFNERKRLKQEGNPLEQAYKLLMNSCYGKSIMKPIVEENVVATDEEFRRILLTKGGEALSYRRAGSRYILKMGKNIVSAKGFPAFGVHILAMSKVIMSELMVPAQLAHLLIYYTDTDSIHIDSGSIERLATIYRELYGRELIGSDMGQFHTDFPPHPATKNPTWSRRFIGVGKKAYIDELFDPQTGQTAYHMRLKGIPNNVITAAANDQFDGNVIALYEHLYAGKPVTFNLLSDRVSFAINENFAYVTRTEFTRTTCFK</sequence>
<dbReference type="InterPro" id="IPR017964">
    <property type="entry name" value="DNA-dir_DNA_pol_B_CS"/>
</dbReference>
<feature type="region of interest" description="Disordered" evidence="9">
    <location>
        <begin position="1"/>
        <end position="45"/>
    </location>
</feature>
<evidence type="ECO:0000256" key="5">
    <source>
        <dbReference type="ARBA" id="ARBA00022705"/>
    </source>
</evidence>
<dbReference type="GO" id="GO:0006260">
    <property type="term" value="P:DNA replication"/>
    <property type="evidence" value="ECO:0007669"/>
    <property type="project" value="UniProtKB-KW"/>
</dbReference>
<dbReference type="Proteomes" id="UP000018320">
    <property type="component" value="Unassembled WGS sequence"/>
</dbReference>
<protein>
    <recommendedName>
        <fullName evidence="2">DNA-directed DNA polymerase</fullName>
        <ecNumber evidence="2">2.7.7.7</ecNumber>
    </recommendedName>
</protein>
<dbReference type="InterPro" id="IPR023211">
    <property type="entry name" value="DNA_pol_palm_dom_sf"/>
</dbReference>
<dbReference type="VEuPathDB" id="GiardiaDB:GL50581_610"/>
<evidence type="ECO:0000313" key="11">
    <source>
        <dbReference type="EMBL" id="ESU34900.1"/>
    </source>
</evidence>
<organism evidence="11 12">
    <name type="scientific">Giardia intestinalis</name>
    <name type="common">Giardia lamblia</name>
    <dbReference type="NCBI Taxonomy" id="5741"/>
    <lineage>
        <taxon>Eukaryota</taxon>
        <taxon>Metamonada</taxon>
        <taxon>Diplomonadida</taxon>
        <taxon>Hexamitidae</taxon>
        <taxon>Giardiinae</taxon>
        <taxon>Giardia</taxon>
    </lineage>
</organism>
<dbReference type="GO" id="GO:0000166">
    <property type="term" value="F:nucleotide binding"/>
    <property type="evidence" value="ECO:0007669"/>
    <property type="project" value="InterPro"/>
</dbReference>
<dbReference type="GO" id="GO:0003887">
    <property type="term" value="F:DNA-directed DNA polymerase activity"/>
    <property type="evidence" value="ECO:0007669"/>
    <property type="project" value="UniProtKB-KW"/>
</dbReference>
<dbReference type="VEuPathDB" id="GiardiaDB:GL50803_00137688"/>
<keyword evidence="4" id="KW-0548">Nucleotidyltransferase</keyword>
<evidence type="ECO:0000256" key="7">
    <source>
        <dbReference type="ARBA" id="ARBA00023125"/>
    </source>
</evidence>
<keyword evidence="6" id="KW-0239">DNA-directed DNA polymerase</keyword>
<evidence type="ECO:0000259" key="10">
    <source>
        <dbReference type="Pfam" id="PF03175"/>
    </source>
</evidence>
<proteinExistence type="inferred from homology"/>
<feature type="compositionally biased region" description="Pro residues" evidence="9">
    <location>
        <begin position="75"/>
        <end position="90"/>
    </location>
</feature>
<evidence type="ECO:0000256" key="9">
    <source>
        <dbReference type="SAM" id="MobiDB-lite"/>
    </source>
</evidence>
<dbReference type="Gene3D" id="3.30.420.10">
    <property type="entry name" value="Ribonuclease H-like superfamily/Ribonuclease H"/>
    <property type="match status" value="1"/>
</dbReference>
<gene>
    <name evidence="11" type="ORF">DHA2_154504</name>
</gene>
<dbReference type="PROSITE" id="PS00116">
    <property type="entry name" value="DNA_POLYMERASE_B"/>
    <property type="match status" value="1"/>
</dbReference>
<dbReference type="PRINTS" id="PR00106">
    <property type="entry name" value="DNAPOLB"/>
</dbReference>
<evidence type="ECO:0000313" key="12">
    <source>
        <dbReference type="Proteomes" id="UP000018320"/>
    </source>
</evidence>
<dbReference type="VEuPathDB" id="GiardiaDB:DHA2_154504"/>
<dbReference type="EMBL" id="AHGT01000119">
    <property type="protein sequence ID" value="ESU34900.1"/>
    <property type="molecule type" value="Genomic_DNA"/>
</dbReference>
<dbReference type="PANTHER" id="PTHR48144">
    <property type="entry name" value="DNA-DIRECTED DNA POLYMERASE"/>
    <property type="match status" value="1"/>
</dbReference>
<keyword evidence="7" id="KW-0238">DNA-binding</keyword>
<keyword evidence="5" id="KW-0235">DNA replication</keyword>
<comment type="catalytic activity">
    <reaction evidence="8">
        <text>DNA(n) + a 2'-deoxyribonucleoside 5'-triphosphate = DNA(n+1) + diphosphate</text>
        <dbReference type="Rhea" id="RHEA:22508"/>
        <dbReference type="Rhea" id="RHEA-COMP:17339"/>
        <dbReference type="Rhea" id="RHEA-COMP:17340"/>
        <dbReference type="ChEBI" id="CHEBI:33019"/>
        <dbReference type="ChEBI" id="CHEBI:61560"/>
        <dbReference type="ChEBI" id="CHEBI:173112"/>
        <dbReference type="EC" id="2.7.7.7"/>
    </reaction>
</comment>
<evidence type="ECO:0000256" key="1">
    <source>
        <dbReference type="ARBA" id="ARBA00005755"/>
    </source>
</evidence>
<evidence type="ECO:0000256" key="4">
    <source>
        <dbReference type="ARBA" id="ARBA00022695"/>
    </source>
</evidence>
<evidence type="ECO:0000256" key="8">
    <source>
        <dbReference type="ARBA" id="ARBA00049244"/>
    </source>
</evidence>
<dbReference type="InterPro" id="IPR043502">
    <property type="entry name" value="DNA/RNA_pol_sf"/>
</dbReference>
<dbReference type="InterPro" id="IPR004868">
    <property type="entry name" value="DNA-dir_DNA_pol_B_mt/vir"/>
</dbReference>
<dbReference type="PANTHER" id="PTHR48144:SF2">
    <property type="entry name" value="DNA-DIRECTED DNA POLYMERASE"/>
    <property type="match status" value="1"/>
</dbReference>
<dbReference type="VEuPathDB" id="GiardiaDB:GL50581_611"/>